<evidence type="ECO:0000256" key="1">
    <source>
        <dbReference type="ARBA" id="ARBA00007452"/>
    </source>
</evidence>
<dbReference type="NCBIfam" id="TIGR00613">
    <property type="entry name" value="reco"/>
    <property type="match status" value="1"/>
</dbReference>
<dbReference type="GO" id="GO:0043590">
    <property type="term" value="C:bacterial nucleoid"/>
    <property type="evidence" value="ECO:0007669"/>
    <property type="project" value="TreeGrafter"/>
</dbReference>
<evidence type="ECO:0000256" key="2">
    <source>
        <dbReference type="ARBA" id="ARBA00021310"/>
    </source>
</evidence>
<comment type="similarity">
    <text evidence="1">Belongs to the RecO family.</text>
</comment>
<evidence type="ECO:0000256" key="3">
    <source>
        <dbReference type="ARBA" id="ARBA00023172"/>
    </source>
</evidence>
<dbReference type="InterPro" id="IPR042242">
    <property type="entry name" value="RecO_C"/>
</dbReference>
<dbReference type="OrthoDB" id="190961at2"/>
<evidence type="ECO:0000256" key="4">
    <source>
        <dbReference type="ARBA" id="ARBA00033409"/>
    </source>
</evidence>
<dbReference type="Pfam" id="PF02565">
    <property type="entry name" value="RecO_C"/>
    <property type="match status" value="1"/>
</dbReference>
<evidence type="ECO:0000313" key="5">
    <source>
        <dbReference type="EMBL" id="TFE71274.1"/>
    </source>
</evidence>
<dbReference type="AlphaFoldDB" id="A0A4Y8PG93"/>
<dbReference type="SUPFAM" id="SSF50249">
    <property type="entry name" value="Nucleic acid-binding proteins"/>
    <property type="match status" value="1"/>
</dbReference>
<dbReference type="Proteomes" id="UP000297713">
    <property type="component" value="Unassembled WGS sequence"/>
</dbReference>
<organism evidence="5 6">
    <name type="scientific">Methylacidiphilum caldifontis</name>
    <dbReference type="NCBI Taxonomy" id="2795386"/>
    <lineage>
        <taxon>Bacteria</taxon>
        <taxon>Pseudomonadati</taxon>
        <taxon>Verrucomicrobiota</taxon>
        <taxon>Methylacidiphilae</taxon>
        <taxon>Methylacidiphilales</taxon>
        <taxon>Methylacidiphilaceae</taxon>
        <taxon>Methylacidiphilum (ex Ratnadevi et al. 2023)</taxon>
    </lineage>
</organism>
<dbReference type="GO" id="GO:0006310">
    <property type="term" value="P:DNA recombination"/>
    <property type="evidence" value="ECO:0007669"/>
    <property type="project" value="UniProtKB-KW"/>
</dbReference>
<keyword evidence="6" id="KW-1185">Reference proteome</keyword>
<proteinExistence type="inferred from homology"/>
<comment type="caution">
    <text evidence="5">The sequence shown here is derived from an EMBL/GenBank/DDBJ whole genome shotgun (WGS) entry which is preliminary data.</text>
</comment>
<dbReference type="GO" id="GO:0006302">
    <property type="term" value="P:double-strand break repair"/>
    <property type="evidence" value="ECO:0007669"/>
    <property type="project" value="TreeGrafter"/>
</dbReference>
<dbReference type="EMBL" id="LXQC01000079">
    <property type="protein sequence ID" value="TFE71274.1"/>
    <property type="molecule type" value="Genomic_DNA"/>
</dbReference>
<dbReference type="Gene3D" id="2.40.50.140">
    <property type="entry name" value="Nucleic acid-binding proteins"/>
    <property type="match status" value="1"/>
</dbReference>
<gene>
    <name evidence="5" type="ORF">A7Q10_04650</name>
</gene>
<dbReference type="InterPro" id="IPR037278">
    <property type="entry name" value="ARFGAP/RecO"/>
</dbReference>
<accession>A0A4Y8PG93</accession>
<keyword evidence="3" id="KW-0233">DNA recombination</keyword>
<name>A0A4Y8PG93_9BACT</name>
<dbReference type="SUPFAM" id="SSF57863">
    <property type="entry name" value="ArfGap/RecO-like zinc finger"/>
    <property type="match status" value="1"/>
</dbReference>
<sequence length="185" mass="20976">MDKSPGHIASTLAIAYRKYPFSETSSIIYWISPIGCIKTLAKGSRRAGTASFAPIDLFYECEITFYISKKSDLYLLKEYRIVDPMLALRNNWPTFLCSNYFAELIAQTTEERTPIPESFNLLKKALGYIKKTAVSLKIVELYEKRLLSIHGLEGGAIDKLYAQASSSGAKKLWETRKRLMDCLKP</sequence>
<reference evidence="5 6" key="1">
    <citation type="submission" date="2016-05" db="EMBL/GenBank/DDBJ databases">
        <title>Diversity and Homogeneity among Thermoacidophilic Verrucomicrobia Methanotrophs Linked with Geographical Origin.</title>
        <authorList>
            <person name="Erikstad H.-A."/>
            <person name="Smestad N.B."/>
            <person name="Ceballos R.M."/>
            <person name="Birkeland N.-K."/>
        </authorList>
    </citation>
    <scope>NUCLEOTIDE SEQUENCE [LARGE SCALE GENOMIC DNA]</scope>
    <source>
        <strain evidence="5 6">Phi</strain>
    </source>
</reference>
<protein>
    <recommendedName>
        <fullName evidence="2">DNA repair protein RecO</fullName>
    </recommendedName>
    <alternativeName>
        <fullName evidence="4">Recombination protein O</fullName>
    </alternativeName>
</protein>
<dbReference type="InterPro" id="IPR003717">
    <property type="entry name" value="RecO"/>
</dbReference>
<dbReference type="InterPro" id="IPR012340">
    <property type="entry name" value="NA-bd_OB-fold"/>
</dbReference>
<dbReference type="Gene3D" id="1.20.1440.120">
    <property type="entry name" value="Recombination protein O, C-terminal domain"/>
    <property type="match status" value="1"/>
</dbReference>
<dbReference type="PANTHER" id="PTHR33991">
    <property type="entry name" value="DNA REPAIR PROTEIN RECO"/>
    <property type="match status" value="1"/>
</dbReference>
<dbReference type="PANTHER" id="PTHR33991:SF1">
    <property type="entry name" value="DNA REPAIR PROTEIN RECO"/>
    <property type="match status" value="1"/>
</dbReference>
<dbReference type="RefSeq" id="WP_134439263.1">
    <property type="nucleotide sequence ID" value="NZ_CP065957.1"/>
</dbReference>
<evidence type="ECO:0000313" key="6">
    <source>
        <dbReference type="Proteomes" id="UP000297713"/>
    </source>
</evidence>